<dbReference type="RefSeq" id="WP_097614178.1">
    <property type="nucleotide sequence ID" value="NZ_NWSV01000015.1"/>
</dbReference>
<dbReference type="Proteomes" id="UP000220768">
    <property type="component" value="Unassembled WGS sequence"/>
</dbReference>
<protein>
    <recommendedName>
        <fullName evidence="2">DUF1868 domain-containing protein</fullName>
    </recommendedName>
</protein>
<dbReference type="Pfam" id="PF08975">
    <property type="entry name" value="2H-phosphodiest"/>
    <property type="match status" value="1"/>
</dbReference>
<gene>
    <name evidence="3" type="ORF">CO666_21295</name>
</gene>
<feature type="domain" description="DUF1868" evidence="2">
    <location>
        <begin position="27"/>
        <end position="139"/>
    </location>
</feature>
<sequence length="244" mass="27339">MQRSHEHQERQPSAGARPADPTGVHTKFNLDGSVRAFPGNTIICHLAPASRLYAALSSLYGALEISDLAGLYTLLPPSSWHMTVFEGVCDQVRQPGFWPDDLGLDVPLAECDALFADKLSAFDLGSAPSYRLRIAGWQPLVNGIALRLAPESAEEMRLRRVRDRLSELLQLRHPGHEDYVFHLSIAYLIRHPDEEQRAALSALLFELLSGLPDEFELGAPEFCRFADMFAFHRQFFLRRQQSGG</sequence>
<evidence type="ECO:0000256" key="1">
    <source>
        <dbReference type="SAM" id="MobiDB-lite"/>
    </source>
</evidence>
<reference evidence="3 4" key="1">
    <citation type="submission" date="2017-09" db="EMBL/GenBank/DDBJ databases">
        <title>Comparative genomics of rhizobia isolated from Phaseolus vulgaris in China.</title>
        <authorList>
            <person name="Tong W."/>
        </authorList>
    </citation>
    <scope>NUCLEOTIDE SEQUENCE [LARGE SCALE GENOMIC DNA]</scope>
    <source>
        <strain evidence="3 4">C5</strain>
    </source>
</reference>
<dbReference type="InterPro" id="IPR009097">
    <property type="entry name" value="Cyclic_Pdiesterase"/>
</dbReference>
<name>A0A2A6J884_9HYPH</name>
<keyword evidence="4" id="KW-1185">Reference proteome</keyword>
<accession>A0A2A6J884</accession>
<dbReference type="AlphaFoldDB" id="A0A2A6J884"/>
<comment type="caution">
    <text evidence="3">The sequence shown here is derived from an EMBL/GenBank/DDBJ whole genome shotgun (WGS) entry which is preliminary data.</text>
</comment>
<evidence type="ECO:0000313" key="4">
    <source>
        <dbReference type="Proteomes" id="UP000220768"/>
    </source>
</evidence>
<feature type="compositionally biased region" description="Basic and acidic residues" evidence="1">
    <location>
        <begin position="1"/>
        <end position="10"/>
    </location>
</feature>
<dbReference type="EMBL" id="NWSV01000015">
    <property type="protein sequence ID" value="PDT02305.1"/>
    <property type="molecule type" value="Genomic_DNA"/>
</dbReference>
<organism evidence="3 4">
    <name type="scientific">Rhizobium chutanense</name>
    <dbReference type="NCBI Taxonomy" id="2035448"/>
    <lineage>
        <taxon>Bacteria</taxon>
        <taxon>Pseudomonadati</taxon>
        <taxon>Pseudomonadota</taxon>
        <taxon>Alphaproteobacteria</taxon>
        <taxon>Hyphomicrobiales</taxon>
        <taxon>Rhizobiaceae</taxon>
        <taxon>Rhizobium/Agrobacterium group</taxon>
        <taxon>Rhizobium</taxon>
    </lineage>
</organism>
<proteinExistence type="predicted"/>
<dbReference type="InterPro" id="IPR015069">
    <property type="entry name" value="2H-PEstase_DUF1868"/>
</dbReference>
<evidence type="ECO:0000259" key="2">
    <source>
        <dbReference type="Pfam" id="PF08975"/>
    </source>
</evidence>
<dbReference type="Gene3D" id="3.90.1140.10">
    <property type="entry name" value="Cyclic phosphodiesterase"/>
    <property type="match status" value="1"/>
</dbReference>
<evidence type="ECO:0000313" key="3">
    <source>
        <dbReference type="EMBL" id="PDT02305.1"/>
    </source>
</evidence>
<dbReference type="SUPFAM" id="SSF55144">
    <property type="entry name" value="LigT-like"/>
    <property type="match status" value="1"/>
</dbReference>
<feature type="region of interest" description="Disordered" evidence="1">
    <location>
        <begin position="1"/>
        <end position="24"/>
    </location>
</feature>